<sequence length="91" mass="10631">MIKAIHFTKKRFHRDGVDVCQLFIINHLQKWKPGRPNFDPTCCPCCVGRIFSYGVDVSKPNLDDVAMSWIFCPRSKNSILYYYWAFLGILV</sequence>
<gene>
    <name evidence="1" type="ORF">AVEN_244571_1</name>
</gene>
<proteinExistence type="predicted"/>
<dbReference type="Proteomes" id="UP000499080">
    <property type="component" value="Unassembled WGS sequence"/>
</dbReference>
<evidence type="ECO:0000313" key="1">
    <source>
        <dbReference type="EMBL" id="GBN16930.1"/>
    </source>
</evidence>
<protein>
    <submittedName>
        <fullName evidence="1">Uncharacterized protein</fullName>
    </submittedName>
</protein>
<accession>A0A4Y2LS72</accession>
<keyword evidence="2" id="KW-1185">Reference proteome</keyword>
<reference evidence="1 2" key="1">
    <citation type="journal article" date="2019" name="Sci. Rep.">
        <title>Orb-weaving spider Araneus ventricosus genome elucidates the spidroin gene catalogue.</title>
        <authorList>
            <person name="Kono N."/>
            <person name="Nakamura H."/>
            <person name="Ohtoshi R."/>
            <person name="Moran D.A.P."/>
            <person name="Shinohara A."/>
            <person name="Yoshida Y."/>
            <person name="Fujiwara M."/>
            <person name="Mori M."/>
            <person name="Tomita M."/>
            <person name="Arakawa K."/>
        </authorList>
    </citation>
    <scope>NUCLEOTIDE SEQUENCE [LARGE SCALE GENOMIC DNA]</scope>
</reference>
<organism evidence="1 2">
    <name type="scientific">Araneus ventricosus</name>
    <name type="common">Orbweaver spider</name>
    <name type="synonym">Epeira ventricosa</name>
    <dbReference type="NCBI Taxonomy" id="182803"/>
    <lineage>
        <taxon>Eukaryota</taxon>
        <taxon>Metazoa</taxon>
        <taxon>Ecdysozoa</taxon>
        <taxon>Arthropoda</taxon>
        <taxon>Chelicerata</taxon>
        <taxon>Arachnida</taxon>
        <taxon>Araneae</taxon>
        <taxon>Araneomorphae</taxon>
        <taxon>Entelegynae</taxon>
        <taxon>Araneoidea</taxon>
        <taxon>Araneidae</taxon>
        <taxon>Araneus</taxon>
    </lineage>
</organism>
<name>A0A4Y2LS72_ARAVE</name>
<dbReference type="AlphaFoldDB" id="A0A4Y2LS72"/>
<comment type="caution">
    <text evidence="1">The sequence shown here is derived from an EMBL/GenBank/DDBJ whole genome shotgun (WGS) entry which is preliminary data.</text>
</comment>
<evidence type="ECO:0000313" key="2">
    <source>
        <dbReference type="Proteomes" id="UP000499080"/>
    </source>
</evidence>
<dbReference type="EMBL" id="BGPR01006203">
    <property type="protein sequence ID" value="GBN16930.1"/>
    <property type="molecule type" value="Genomic_DNA"/>
</dbReference>